<dbReference type="GO" id="GO:0005634">
    <property type="term" value="C:nucleus"/>
    <property type="evidence" value="ECO:0007669"/>
    <property type="project" value="UniProtKB-SubCell"/>
</dbReference>
<dbReference type="VEuPathDB" id="FungiDB:F503_00580"/>
<reference evidence="12 13" key="1">
    <citation type="journal article" date="2013" name="BMC Genomics">
        <title>The genome and transcriptome of the pine saprophyte Ophiostoma piceae, and a comparison with the bark beetle-associated pine pathogen Grosmannia clavigera.</title>
        <authorList>
            <person name="Haridas S."/>
            <person name="Wang Y."/>
            <person name="Lim L."/>
            <person name="Massoumi Alamouti S."/>
            <person name="Jackman S."/>
            <person name="Docking R."/>
            <person name="Robertson G."/>
            <person name="Birol I."/>
            <person name="Bohlmann J."/>
            <person name="Breuil C."/>
        </authorList>
    </citation>
    <scope>NUCLEOTIDE SEQUENCE [LARGE SCALE GENOMIC DNA]</scope>
    <source>
        <strain evidence="12 13">UAMH 11346</strain>
    </source>
</reference>
<keyword evidence="6" id="KW-0804">Transcription</keyword>
<evidence type="ECO:0000256" key="2">
    <source>
        <dbReference type="ARBA" id="ARBA00022723"/>
    </source>
</evidence>
<evidence type="ECO:0000256" key="8">
    <source>
        <dbReference type="PROSITE-ProRule" id="PRU00042"/>
    </source>
</evidence>
<feature type="region of interest" description="Disordered" evidence="10">
    <location>
        <begin position="104"/>
        <end position="190"/>
    </location>
</feature>
<feature type="compositionally biased region" description="Basic and acidic residues" evidence="10">
    <location>
        <begin position="104"/>
        <end position="120"/>
    </location>
</feature>
<dbReference type="PANTHER" id="PTHR46179">
    <property type="entry name" value="ZINC FINGER PROTEIN"/>
    <property type="match status" value="1"/>
</dbReference>
<dbReference type="OrthoDB" id="9368434at2759"/>
<dbReference type="SMART" id="SM00355">
    <property type="entry name" value="ZnF_C2H2"/>
    <property type="match status" value="3"/>
</dbReference>
<evidence type="ECO:0000256" key="7">
    <source>
        <dbReference type="ARBA" id="ARBA00023242"/>
    </source>
</evidence>
<keyword evidence="7" id="KW-0539">Nucleus</keyword>
<evidence type="ECO:0000256" key="3">
    <source>
        <dbReference type="ARBA" id="ARBA00022771"/>
    </source>
</evidence>
<proteinExistence type="predicted"/>
<sequence length="911" mass="98929">MASSSSPTSVSTPPSINPRRVPVSSSGHGLSNNANAMFRKGATFHSPTSDSSPVSNNDGTPFFPPNLPRSQSNLDDVIDAYRRRAALTIDSVGELLAAVRISPKSDKAEKADTPDNKDGKNPVFFDDDCVPRGILDHTIVPDQKPAQPQQRRIQPARGANQRRSHDHASDSGLGSSIASSSKKGKAAPASPSAAVQAKAITRSAAASATAAEKPAGLSVRASSRIYEHTIRPLLAKPAYKPFHPVLIECASKINKKDIVCLRDLEKTILLLAPERTKAAKLYLEFSLESIRCLQTTVEYLSDREQTRPTDAPYTAGYFIDLVEQIHHYAQQLADARDNKKSINNMDINRYTSTASAAAAAAAANDKVLFPRLTNLLSSDEIKLHGGITVNGRPAELVRVSADGRAVSIATGLPVELEEDAKDAIRMKRSATQELEDEEEIMRSMARRKKNAPPEEYAPKMCSVPGCTKEFKRPCDLTKHEKTHSRPWKCVMESCKYHEYGWPTEKERDRHMNDKHSDNPAMYECLYKPCTYKSKRDSNRKQHMEKTHGWTYVRTKTNGTGKPTIVNGQMVSTPRPSIDASASSTTQPTPQLVNMPTPASAQSAAVATPPQDEFEFNTPLFGMGAMGSSAADLEFPTCAPGDILPPDNLPAEMNDMDFALDLDGSAAANNMNNDASAYASPYSASSSLDNTSAYQDIGPDMATMYDDIYAAPMQLPTLFSNGHMAAATTAQPNDQKAIFERFLSLQPDLSVMTPAQQAQMFALQMQMQLQQQHQQHQQQQNQLSPHHFSPLAETTAMLFTPDSMMDEGFVDYSDLDLSKAAAAGFDLDLASASPSDFILFPPVDMASLASSTSSSPGTTPGLSLAMTTAAPVVPAHFTKGDPLFDTLFEELTPSMAGGYSQPASQVFDMGMY</sequence>
<evidence type="ECO:0000256" key="9">
    <source>
        <dbReference type="SAM" id="Coils"/>
    </source>
</evidence>
<evidence type="ECO:0000256" key="4">
    <source>
        <dbReference type="ARBA" id="ARBA00022833"/>
    </source>
</evidence>
<dbReference type="PROSITE" id="PS50157">
    <property type="entry name" value="ZINC_FINGER_C2H2_2"/>
    <property type="match status" value="1"/>
</dbReference>
<dbReference type="HOGENOM" id="CLU_008243_0_0_1"/>
<feature type="compositionally biased region" description="Polar residues" evidence="10">
    <location>
        <begin position="45"/>
        <end position="59"/>
    </location>
</feature>
<dbReference type="PROSITE" id="PS00028">
    <property type="entry name" value="ZINC_FINGER_C2H2_1"/>
    <property type="match status" value="1"/>
</dbReference>
<feature type="compositionally biased region" description="Low complexity" evidence="10">
    <location>
        <begin position="1"/>
        <end position="14"/>
    </location>
</feature>
<keyword evidence="13" id="KW-1185">Reference proteome</keyword>
<evidence type="ECO:0000256" key="5">
    <source>
        <dbReference type="ARBA" id="ARBA00023015"/>
    </source>
</evidence>
<organism evidence="12 13">
    <name type="scientific">Ophiostoma piceae (strain UAMH 11346)</name>
    <name type="common">Sap stain fungus</name>
    <dbReference type="NCBI Taxonomy" id="1262450"/>
    <lineage>
        <taxon>Eukaryota</taxon>
        <taxon>Fungi</taxon>
        <taxon>Dikarya</taxon>
        <taxon>Ascomycota</taxon>
        <taxon>Pezizomycotina</taxon>
        <taxon>Sordariomycetes</taxon>
        <taxon>Sordariomycetidae</taxon>
        <taxon>Ophiostomatales</taxon>
        <taxon>Ophiostomataceae</taxon>
        <taxon>Ophiostoma</taxon>
    </lineage>
</organism>
<feature type="region of interest" description="Disordered" evidence="10">
    <location>
        <begin position="1"/>
        <end position="72"/>
    </location>
</feature>
<feature type="compositionally biased region" description="Polar residues" evidence="10">
    <location>
        <begin position="23"/>
        <end position="35"/>
    </location>
</feature>
<keyword evidence="5" id="KW-0805">Transcription regulation</keyword>
<dbReference type="eggNOG" id="ENOG502S2AR">
    <property type="taxonomic scope" value="Eukaryota"/>
</dbReference>
<dbReference type="GO" id="GO:0008270">
    <property type="term" value="F:zinc ion binding"/>
    <property type="evidence" value="ECO:0007669"/>
    <property type="project" value="UniProtKB-KW"/>
</dbReference>
<evidence type="ECO:0000256" key="10">
    <source>
        <dbReference type="SAM" id="MobiDB-lite"/>
    </source>
</evidence>
<feature type="compositionally biased region" description="Low complexity" evidence="10">
    <location>
        <begin position="170"/>
        <end position="190"/>
    </location>
</feature>
<gene>
    <name evidence="12" type="ORF">F503_00580</name>
</gene>
<keyword evidence="4" id="KW-0862">Zinc</keyword>
<evidence type="ECO:0000313" key="12">
    <source>
        <dbReference type="EMBL" id="EPE07858.1"/>
    </source>
</evidence>
<dbReference type="PANTHER" id="PTHR46179:SF13">
    <property type="entry name" value="C2H2-TYPE DOMAIN-CONTAINING PROTEIN"/>
    <property type="match status" value="1"/>
</dbReference>
<keyword evidence="2" id="KW-0479">Metal-binding</keyword>
<dbReference type="EMBL" id="KE148150">
    <property type="protein sequence ID" value="EPE07858.1"/>
    <property type="molecule type" value="Genomic_DNA"/>
</dbReference>
<dbReference type="GO" id="GO:0006357">
    <property type="term" value="P:regulation of transcription by RNA polymerase II"/>
    <property type="evidence" value="ECO:0007669"/>
    <property type="project" value="TreeGrafter"/>
</dbReference>
<evidence type="ECO:0000313" key="13">
    <source>
        <dbReference type="Proteomes" id="UP000016923"/>
    </source>
</evidence>
<dbReference type="InterPro" id="IPR051061">
    <property type="entry name" value="Zinc_finger_trans_reg"/>
</dbReference>
<feature type="compositionally biased region" description="Low complexity" evidence="10">
    <location>
        <begin position="143"/>
        <end position="159"/>
    </location>
</feature>
<dbReference type="AlphaFoldDB" id="S3CMV2"/>
<dbReference type="STRING" id="1262450.S3CMV2"/>
<keyword evidence="3 8" id="KW-0863">Zinc-finger</keyword>
<dbReference type="Gene3D" id="3.30.160.60">
    <property type="entry name" value="Classic Zinc Finger"/>
    <property type="match status" value="1"/>
</dbReference>
<evidence type="ECO:0000256" key="1">
    <source>
        <dbReference type="ARBA" id="ARBA00004123"/>
    </source>
</evidence>
<dbReference type="Proteomes" id="UP000016923">
    <property type="component" value="Unassembled WGS sequence"/>
</dbReference>
<protein>
    <submittedName>
        <fullName evidence="12">Zinc finger transcription factor ace1</fullName>
    </submittedName>
</protein>
<evidence type="ECO:0000256" key="6">
    <source>
        <dbReference type="ARBA" id="ARBA00023163"/>
    </source>
</evidence>
<feature type="coiled-coil region" evidence="9">
    <location>
        <begin position="420"/>
        <end position="447"/>
    </location>
</feature>
<evidence type="ECO:0000259" key="11">
    <source>
        <dbReference type="PROSITE" id="PS50157"/>
    </source>
</evidence>
<comment type="subcellular location">
    <subcellularLocation>
        <location evidence="1">Nucleus</location>
    </subcellularLocation>
</comment>
<feature type="domain" description="C2H2-type" evidence="11">
    <location>
        <begin position="459"/>
        <end position="488"/>
    </location>
</feature>
<dbReference type="InterPro" id="IPR013087">
    <property type="entry name" value="Znf_C2H2_type"/>
</dbReference>
<name>S3CMV2_OPHP1</name>
<accession>S3CMV2</accession>
<keyword evidence="9" id="KW-0175">Coiled coil</keyword>